<name>A0A2V2MSK7_9EURY</name>
<sequence>MVHIYPFKAVRPAPGKAEDIAAVPYDVVNAEEAQEIIGKKPFSFLKISRADALLPDKDPYSREVYDLSRKIFDDYRDKGLLIQDENPALYIYRVHDGDKTYTGIACCADTREYESGEIRRHELTRYDKEEDRTNHIDIINANTGPVVLLHGSHVEIKKILTSATNEKEPDVIITAPNGSRHEIFSITEPEIVERLCQIFVSIPALYIADGHHRCKSAVNVVEKRSKNGIKLPEESHHVLGVIFAEDEVKVHGYSRLLTNLAPLTPDSFLKKISDIAHVTPYGDADKTEFTLTPKIGRKGDHIFHLYLKGIWYECVIPHNPKMNEIQSLDVSVFQEQVLIPFLGITDPRGDPRLQYLGGARPIRDLMTKVDSGEYAVAIAMQPVDVRTVFSIADAGGIMPPKSTWFEPKLLSGLLVHLLE</sequence>
<dbReference type="Pfam" id="PF06245">
    <property type="entry name" value="DUF1015"/>
    <property type="match status" value="1"/>
</dbReference>
<dbReference type="PANTHER" id="PTHR36454:SF1">
    <property type="entry name" value="DUF1015 DOMAIN-CONTAINING PROTEIN"/>
    <property type="match status" value="1"/>
</dbReference>
<dbReference type="AlphaFoldDB" id="A0A2V2MSK7"/>
<evidence type="ECO:0000313" key="2">
    <source>
        <dbReference type="Proteomes" id="UP000245934"/>
    </source>
</evidence>
<keyword evidence="2" id="KW-1185">Reference proteome</keyword>
<dbReference type="Proteomes" id="UP000245934">
    <property type="component" value="Unassembled WGS sequence"/>
</dbReference>
<dbReference type="RefSeq" id="WP_109941701.1">
    <property type="nucleotide sequence ID" value="NZ_CP176366.1"/>
</dbReference>
<dbReference type="PANTHER" id="PTHR36454">
    <property type="entry name" value="LMO2823 PROTEIN"/>
    <property type="match status" value="1"/>
</dbReference>
<gene>
    <name evidence="1" type="ORF">DLD82_13730</name>
</gene>
<protein>
    <submittedName>
        <fullName evidence="1">DUF1015 domain-containing protein</fullName>
    </submittedName>
</protein>
<organism evidence="1 2">
    <name type="scientific">Methanospirillum stamsii</name>
    <dbReference type="NCBI Taxonomy" id="1277351"/>
    <lineage>
        <taxon>Archaea</taxon>
        <taxon>Methanobacteriati</taxon>
        <taxon>Methanobacteriota</taxon>
        <taxon>Stenosarchaea group</taxon>
        <taxon>Methanomicrobia</taxon>
        <taxon>Methanomicrobiales</taxon>
        <taxon>Methanospirillaceae</taxon>
        <taxon>Methanospirillum</taxon>
    </lineage>
</organism>
<accession>A0A2V2MSK7</accession>
<dbReference type="InterPro" id="IPR008323">
    <property type="entry name" value="UCP033563"/>
</dbReference>
<reference evidence="1 2" key="1">
    <citation type="submission" date="2018-05" db="EMBL/GenBank/DDBJ databases">
        <title>Draft genome of Methanospirillum stamsii Pt1.</title>
        <authorList>
            <person name="Dueholm M.S."/>
            <person name="Nielsen P.H."/>
            <person name="Bakmann L.F."/>
            <person name="Otzen D.E."/>
        </authorList>
    </citation>
    <scope>NUCLEOTIDE SEQUENCE [LARGE SCALE GENOMIC DNA]</scope>
    <source>
        <strain evidence="1 2">Pt1</strain>
    </source>
</reference>
<comment type="caution">
    <text evidence="1">The sequence shown here is derived from an EMBL/GenBank/DDBJ whole genome shotgun (WGS) entry which is preliminary data.</text>
</comment>
<evidence type="ECO:0000313" key="1">
    <source>
        <dbReference type="EMBL" id="PWR71214.1"/>
    </source>
</evidence>
<dbReference type="EMBL" id="QGMZ01000031">
    <property type="protein sequence ID" value="PWR71214.1"/>
    <property type="molecule type" value="Genomic_DNA"/>
</dbReference>
<proteinExistence type="predicted"/>
<dbReference type="PIRSF" id="PIRSF033563">
    <property type="entry name" value="UCP033563"/>
    <property type="match status" value="1"/>
</dbReference>
<dbReference type="OrthoDB" id="109793at2157"/>
<dbReference type="GeneID" id="97609773"/>